<evidence type="ECO:0000313" key="2">
    <source>
        <dbReference type="EMBL" id="TWU70520.1"/>
    </source>
</evidence>
<evidence type="ECO:0000256" key="1">
    <source>
        <dbReference type="SAM" id="MobiDB-lite"/>
    </source>
</evidence>
<dbReference type="SUPFAM" id="SSF56112">
    <property type="entry name" value="Protein kinase-like (PK-like)"/>
    <property type="match status" value="1"/>
</dbReference>
<dbReference type="Proteomes" id="UP000317257">
    <property type="component" value="Unassembled WGS sequence"/>
</dbReference>
<proteinExistence type="predicted"/>
<accession>A0A5C6FY75</accession>
<name>A0A5C6FY75_METRR</name>
<evidence type="ECO:0008006" key="4">
    <source>
        <dbReference type="Google" id="ProtNLM"/>
    </source>
</evidence>
<protein>
    <recommendedName>
        <fullName evidence="4">Protein kinase-like domain protein</fullName>
    </recommendedName>
</protein>
<dbReference type="Gene3D" id="1.10.510.10">
    <property type="entry name" value="Transferase(Phosphotransferase) domain 1"/>
    <property type="match status" value="1"/>
</dbReference>
<dbReference type="AlphaFoldDB" id="A0A5C6FY75"/>
<dbReference type="InterPro" id="IPR011009">
    <property type="entry name" value="Kinase-like_dom_sf"/>
</dbReference>
<feature type="region of interest" description="Disordered" evidence="1">
    <location>
        <begin position="173"/>
        <end position="198"/>
    </location>
</feature>
<reference evidence="3" key="1">
    <citation type="submission" date="2018-12" db="EMBL/GenBank/DDBJ databases">
        <title>The complete genome of Metarhizium rileyi, a key fungal pathogen of Lepidoptera.</title>
        <authorList>
            <person name="Binneck E."/>
            <person name="Lastra C.C.L."/>
            <person name="Sosa-Gomez D.R."/>
        </authorList>
    </citation>
    <scope>NUCLEOTIDE SEQUENCE [LARGE SCALE GENOMIC DNA]</scope>
    <source>
        <strain evidence="3">Cep018-CH2</strain>
    </source>
</reference>
<organism evidence="2 3">
    <name type="scientific">Metarhizium rileyi (strain RCEF 4871)</name>
    <name type="common">Nomuraea rileyi</name>
    <dbReference type="NCBI Taxonomy" id="1649241"/>
    <lineage>
        <taxon>Eukaryota</taxon>
        <taxon>Fungi</taxon>
        <taxon>Dikarya</taxon>
        <taxon>Ascomycota</taxon>
        <taxon>Pezizomycotina</taxon>
        <taxon>Sordariomycetes</taxon>
        <taxon>Hypocreomycetidae</taxon>
        <taxon>Hypocreales</taxon>
        <taxon>Clavicipitaceae</taxon>
        <taxon>Metarhizium</taxon>
    </lineage>
</organism>
<sequence>MSTPPCIVPSEDIDDILHKLEREQVRQWTTDREATPEAIFRTDAKHSYKLECELLHRKYKDDEIDIIRLGIANSTYWQKDANFAAHGFLNALLANLRDKYTSDGVTDFRGMSIELRRLSEEQGQSSQKFRRHRDSITDEQYWEMEAEHLRLESARREFEARQQLRSDFEAIPSPALRESDNGVRGSTPKYPHSRGTVPSVNSRYAPQGGDHFLLAAPRLCPSTLRSTHFFNYVEKSGLLKLAKETAGNDDMPDADILGLKNNCFYEFKPPNPEEDPQSGWKGGQLFNSTGQLYCFVFGENIHAPHGWVMGSSLADSCDFRLAVDNRGGVSREHLRIDISPDDHCNPRVNNLSRNPIRVWHGNRLVVLATREHTDITEPVRIDIGDLIIPAWRPTLSLDEMKQFKKYGKRFHHDYMRAVPRPSEVYLMAKTPDIRLGMGGRMYKRAEDFHASSGSFASVIKVEELKSKRVFAAKIPHYRQSDSIAMARMRWELLVNEFRRLIELRHTNIVQAVEILPGRTLNEPPCLIMEWIPRDLRSISLKDD</sequence>
<dbReference type="EMBL" id="SBHS01000076">
    <property type="protein sequence ID" value="TWU70520.1"/>
    <property type="molecule type" value="Genomic_DNA"/>
</dbReference>
<comment type="caution">
    <text evidence="2">The sequence shown here is derived from an EMBL/GenBank/DDBJ whole genome shotgun (WGS) entry which is preliminary data.</text>
</comment>
<evidence type="ECO:0000313" key="3">
    <source>
        <dbReference type="Proteomes" id="UP000317257"/>
    </source>
</evidence>
<gene>
    <name evidence="2" type="ORF">ED733_000352</name>
</gene>